<feature type="compositionally biased region" description="Polar residues" evidence="1">
    <location>
        <begin position="181"/>
        <end position="191"/>
    </location>
</feature>
<feature type="compositionally biased region" description="Basic and acidic residues" evidence="1">
    <location>
        <begin position="39"/>
        <end position="54"/>
    </location>
</feature>
<dbReference type="AlphaFoldDB" id="A0A9K3NWN2"/>
<reference evidence="2" key="1">
    <citation type="journal article" date="2017" name="Nature">
        <title>The sunflower genome provides insights into oil metabolism, flowering and Asterid evolution.</title>
        <authorList>
            <person name="Badouin H."/>
            <person name="Gouzy J."/>
            <person name="Grassa C.J."/>
            <person name="Murat F."/>
            <person name="Staton S.E."/>
            <person name="Cottret L."/>
            <person name="Lelandais-Briere C."/>
            <person name="Owens G.L."/>
            <person name="Carrere S."/>
            <person name="Mayjonade B."/>
            <person name="Legrand L."/>
            <person name="Gill N."/>
            <person name="Kane N.C."/>
            <person name="Bowers J.E."/>
            <person name="Hubner S."/>
            <person name="Bellec A."/>
            <person name="Berard A."/>
            <person name="Berges H."/>
            <person name="Blanchet N."/>
            <person name="Boniface M.C."/>
            <person name="Brunel D."/>
            <person name="Catrice O."/>
            <person name="Chaidir N."/>
            <person name="Claudel C."/>
            <person name="Donnadieu C."/>
            <person name="Faraut T."/>
            <person name="Fievet G."/>
            <person name="Helmstetter N."/>
            <person name="King M."/>
            <person name="Knapp S.J."/>
            <person name="Lai Z."/>
            <person name="Le Paslier M.C."/>
            <person name="Lippi Y."/>
            <person name="Lorenzon L."/>
            <person name="Mandel J.R."/>
            <person name="Marage G."/>
            <person name="Marchand G."/>
            <person name="Marquand E."/>
            <person name="Bret-Mestries E."/>
            <person name="Morien E."/>
            <person name="Nambeesan S."/>
            <person name="Nguyen T."/>
            <person name="Pegot-Espagnet P."/>
            <person name="Pouilly N."/>
            <person name="Raftis F."/>
            <person name="Sallet E."/>
            <person name="Schiex T."/>
            <person name="Thomas J."/>
            <person name="Vandecasteele C."/>
            <person name="Vares D."/>
            <person name="Vear F."/>
            <person name="Vautrin S."/>
            <person name="Crespi M."/>
            <person name="Mangin B."/>
            <person name="Burke J.M."/>
            <person name="Salse J."/>
            <person name="Munos S."/>
            <person name="Vincourt P."/>
            <person name="Rieseberg L.H."/>
            <person name="Langlade N.B."/>
        </authorList>
    </citation>
    <scope>NUCLEOTIDE SEQUENCE</scope>
    <source>
        <tissue evidence="2">Leaves</tissue>
    </source>
</reference>
<organism evidence="2 3">
    <name type="scientific">Helianthus annuus</name>
    <name type="common">Common sunflower</name>
    <dbReference type="NCBI Taxonomy" id="4232"/>
    <lineage>
        <taxon>Eukaryota</taxon>
        <taxon>Viridiplantae</taxon>
        <taxon>Streptophyta</taxon>
        <taxon>Embryophyta</taxon>
        <taxon>Tracheophyta</taxon>
        <taxon>Spermatophyta</taxon>
        <taxon>Magnoliopsida</taxon>
        <taxon>eudicotyledons</taxon>
        <taxon>Gunneridae</taxon>
        <taxon>Pentapetalae</taxon>
        <taxon>asterids</taxon>
        <taxon>campanulids</taxon>
        <taxon>Asterales</taxon>
        <taxon>Asteraceae</taxon>
        <taxon>Asteroideae</taxon>
        <taxon>Heliantheae alliance</taxon>
        <taxon>Heliantheae</taxon>
        <taxon>Helianthus</taxon>
    </lineage>
</organism>
<accession>A0A9K3NWN2</accession>
<dbReference type="EMBL" id="MNCJ02000318">
    <property type="protein sequence ID" value="KAF5814790.1"/>
    <property type="molecule type" value="Genomic_DNA"/>
</dbReference>
<dbReference type="Gramene" id="mRNA:HanXRQr2_Chr03g0115061">
    <property type="protein sequence ID" value="CDS:HanXRQr2_Chr03g0115061.1"/>
    <property type="gene ID" value="HanXRQr2_Chr03g0115061"/>
</dbReference>
<sequence length="368" mass="42536">MPPVIFRGRGRGRRGRGEIVTHHDQEAGPSGTRHPSMTRSEEPQRRRDLYEPARHSTSHSSTPSYRHSFGPNSENDPNNPQPSFIPLQRSVSYRNYDDPTPYYVAQFNPADYIQEPSGFVPLGPQDHFSEDPMEEDEDPTEPARGTPTHPIEVSDGSSYHGPQYQGPDSFMALFDRHEWYNTPSHQTSQPRHPQDPSEDSRFEAVTPPPPPPAQPVIPDPPRRRRTNARMSTRGGGVTTSALLDILVVATIRHYIKKDLQVLYRRRTPHLLHEIRHHLGMTNPYQLTQVQRLTTRSNRHKHNTTTAMSATPMWCRQDIMRATLTEHMETWDHRTTQLMGIQYLPDLQFHIKRHNHDFLLLNRKKYSID</sequence>
<feature type="compositionally biased region" description="Pro residues" evidence="1">
    <location>
        <begin position="206"/>
        <end position="219"/>
    </location>
</feature>
<feature type="compositionally biased region" description="Basic and acidic residues" evidence="1">
    <location>
        <begin position="192"/>
        <end position="202"/>
    </location>
</feature>
<feature type="region of interest" description="Disordered" evidence="1">
    <location>
        <begin position="181"/>
        <end position="234"/>
    </location>
</feature>
<evidence type="ECO:0000256" key="1">
    <source>
        <dbReference type="SAM" id="MobiDB-lite"/>
    </source>
</evidence>
<gene>
    <name evidence="2" type="ORF">HanXRQr2_Chr03g0115061</name>
</gene>
<feature type="compositionally biased region" description="Acidic residues" evidence="1">
    <location>
        <begin position="131"/>
        <end position="140"/>
    </location>
</feature>
<reference evidence="2" key="2">
    <citation type="submission" date="2020-06" db="EMBL/GenBank/DDBJ databases">
        <title>Helianthus annuus Genome sequencing and assembly Release 2.</title>
        <authorList>
            <person name="Gouzy J."/>
            <person name="Langlade N."/>
            <person name="Munos S."/>
        </authorList>
    </citation>
    <scope>NUCLEOTIDE SEQUENCE</scope>
    <source>
        <tissue evidence="2">Leaves</tissue>
    </source>
</reference>
<proteinExistence type="predicted"/>
<evidence type="ECO:0000313" key="2">
    <source>
        <dbReference type="EMBL" id="KAF5814790.1"/>
    </source>
</evidence>
<keyword evidence="3" id="KW-1185">Reference proteome</keyword>
<name>A0A9K3NWN2_HELAN</name>
<feature type="region of interest" description="Disordered" evidence="1">
    <location>
        <begin position="1"/>
        <end position="101"/>
    </location>
</feature>
<comment type="caution">
    <text evidence="2">The sequence shown here is derived from an EMBL/GenBank/DDBJ whole genome shotgun (WGS) entry which is preliminary data.</text>
</comment>
<feature type="compositionally biased region" description="Polar residues" evidence="1">
    <location>
        <begin position="58"/>
        <end position="82"/>
    </location>
</feature>
<feature type="region of interest" description="Disordered" evidence="1">
    <location>
        <begin position="113"/>
        <end position="168"/>
    </location>
</feature>
<dbReference type="Proteomes" id="UP000215914">
    <property type="component" value="Unassembled WGS sequence"/>
</dbReference>
<evidence type="ECO:0000313" key="3">
    <source>
        <dbReference type="Proteomes" id="UP000215914"/>
    </source>
</evidence>
<feature type="compositionally biased region" description="Basic and acidic residues" evidence="1">
    <location>
        <begin position="15"/>
        <end position="26"/>
    </location>
</feature>
<protein>
    <submittedName>
        <fullName evidence="2">Uncharacterized protein</fullName>
    </submittedName>
</protein>